<evidence type="ECO:0000256" key="2">
    <source>
        <dbReference type="ARBA" id="ARBA00022490"/>
    </source>
</evidence>
<dbReference type="EMBL" id="CP073100">
    <property type="protein sequence ID" value="QUE52854.1"/>
    <property type="molecule type" value="Genomic_DNA"/>
</dbReference>
<dbReference type="GO" id="GO:0005737">
    <property type="term" value="C:cytoplasm"/>
    <property type="evidence" value="ECO:0007669"/>
    <property type="project" value="UniProtKB-SubCell"/>
</dbReference>
<protein>
    <submittedName>
        <fullName evidence="6">DUF4394 domain-containing protein</fullName>
    </submittedName>
</protein>
<dbReference type="InterPro" id="IPR031549">
    <property type="entry name" value="ASH"/>
</dbReference>
<comment type="subcellular location">
    <subcellularLocation>
        <location evidence="1">Cytoplasm</location>
    </subcellularLocation>
</comment>
<dbReference type="InterPro" id="IPR025507">
    <property type="entry name" value="DUF4394"/>
</dbReference>
<evidence type="ECO:0000256" key="3">
    <source>
        <dbReference type="SAM" id="SignalP"/>
    </source>
</evidence>
<evidence type="ECO:0000313" key="7">
    <source>
        <dbReference type="Proteomes" id="UP000676169"/>
    </source>
</evidence>
<reference evidence="6" key="1">
    <citation type="submission" date="2021-04" db="EMBL/GenBank/DDBJ databases">
        <title>Luteolibacter sp. 32A isolated from the skin of an Anderson's salamander (Ambystoma andersonii).</title>
        <authorList>
            <person name="Spergser J."/>
            <person name="Busse H.-J."/>
        </authorList>
    </citation>
    <scope>NUCLEOTIDE SEQUENCE</scope>
    <source>
        <strain evidence="6">32A</strain>
    </source>
</reference>
<gene>
    <name evidence="6" type="ORF">KBB96_08155</name>
</gene>
<dbReference type="KEGG" id="lamb:KBB96_08155"/>
<feature type="domain" description="Abnormal spindle-like microcephaly-associated protein ASH" evidence="5">
    <location>
        <begin position="621"/>
        <end position="699"/>
    </location>
</feature>
<feature type="domain" description="DUF4394" evidence="4">
    <location>
        <begin position="333"/>
        <end position="593"/>
    </location>
</feature>
<dbReference type="InterPro" id="IPR013783">
    <property type="entry name" value="Ig-like_fold"/>
</dbReference>
<dbReference type="SUPFAM" id="SSF63825">
    <property type="entry name" value="YWTD domain"/>
    <property type="match status" value="1"/>
</dbReference>
<dbReference type="Pfam" id="PF15780">
    <property type="entry name" value="ASH"/>
    <property type="match status" value="1"/>
</dbReference>
<keyword evidence="7" id="KW-1185">Reference proteome</keyword>
<accession>A0A975PGL6</accession>
<dbReference type="AlphaFoldDB" id="A0A975PGL6"/>
<evidence type="ECO:0000259" key="4">
    <source>
        <dbReference type="Pfam" id="PF14339"/>
    </source>
</evidence>
<keyword evidence="2" id="KW-0963">Cytoplasm</keyword>
<dbReference type="Proteomes" id="UP000676169">
    <property type="component" value="Chromosome"/>
</dbReference>
<evidence type="ECO:0000313" key="6">
    <source>
        <dbReference type="EMBL" id="QUE52854.1"/>
    </source>
</evidence>
<keyword evidence="3" id="KW-0732">Signal</keyword>
<dbReference type="RefSeq" id="WP_211634198.1">
    <property type="nucleotide sequence ID" value="NZ_CP073100.1"/>
</dbReference>
<evidence type="ECO:0000256" key="1">
    <source>
        <dbReference type="ARBA" id="ARBA00004496"/>
    </source>
</evidence>
<feature type="domain" description="DUF4394" evidence="4">
    <location>
        <begin position="56"/>
        <end position="315"/>
    </location>
</feature>
<dbReference type="Gene3D" id="2.60.40.10">
    <property type="entry name" value="Immunoglobulins"/>
    <property type="match status" value="1"/>
</dbReference>
<name>A0A975PGL6_9BACT</name>
<feature type="chain" id="PRO_5036687672" evidence="3">
    <location>
        <begin position="42"/>
        <end position="1113"/>
    </location>
</feature>
<proteinExistence type="predicted"/>
<evidence type="ECO:0000259" key="5">
    <source>
        <dbReference type="Pfam" id="PF15780"/>
    </source>
</evidence>
<sequence length="1113" mass="112468">MSSNLRLTMSQEWNPSCRLRSTLLRLALLTTSSLFATQAGAETLHLLTDDGKLSSVLTTSVTTPTAPVSITGITAGESVVGISVRPQNQLLYALGVNSVADTASLYVVDPKTGFASLIGNPGQISFTTNGVTVVDFPDPAVVKWGFDFNPAVDRIRVTAGSLNFRVNPNNAAPVDGDNGGAVTAGTNPDGAINGGSTTVAGVAYTNDVPNNGGITTQYTIDDASNRLFIQNLPNSGTQTLGQNITLGGPALDIASSSFSIAPGVNAPASNTAVTTGSGFLASKVGGGTTKLFSLDLVTAQATLLGDTGLSVRGIAVLPGSGAAIALPAGGGSLIRLNPATPTTTTTVALGALTAGETLVGITSRPQTGQLYGLGINATANNGTLYLIDPQTAGVTAVGAASSIAFTTDGVTVVDLPDPATAGYGLDFNPTVDRIRVVTTTGLNFRLNPITGAAVDGDTSITGTNPDGVINGSGVVGLRSAAYTNSFNQNLTGGVTTLYTVDPISGSLYIQVPPNNGTQTSPLPITLGGPALAISTFGGFDIPHSVSVASSNTAATGEGLFTSQVGGIAGLYRVNLATGASTALGNIGTGATPITSLVVWATNADLSVENPAGTVVADNASTATFPNTLVGMPVTKQITLRNLGSEPLTYSTSFTTGTEFSATGNGSGTVPGSSSVVLTLTFNPTSMGIKNDTLHILSNDPDVASFEVALTGNALIPQTNDSLFSTTGETRFNPLANDTLPGDLLISAVSDPAIQIVDGRTLIIPAGYTGQFTYTISVSGTDTGLAVVDVVGSLPSSVPKGYNGVLTDVSDKVKGWAQAKLNKNGVGTIKIVTGNSNTSTRITFPTGSTSINVATALGNLNLDRSLNGVLLFSLNGGTLEGTLHAEPPLTNSTGTHHIALRSIDPVTFPGGGYATAVVTRNGATNLRGLLPDGNPFTAATALTDNFAIAFFTSNITGVTPSGFVGGDLTLWANTDTDVTGELVWSKPPQGGNAKGTHLTGVDTTLTANGSLFFRNVPYANGSTDVELAGGNLAVDETGTVPITNGVPGVPTGSLLTWSINRGAGTFTFTVFDPVLNKAVRGSGLYLQKSDGAIGYFPGSTIGGRVVLSPTPPPP</sequence>
<dbReference type="Pfam" id="PF14339">
    <property type="entry name" value="DUF4394"/>
    <property type="match status" value="2"/>
</dbReference>
<feature type="signal peptide" evidence="3">
    <location>
        <begin position="1"/>
        <end position="41"/>
    </location>
</feature>
<organism evidence="6 7">
    <name type="scientific">Luteolibacter ambystomatis</name>
    <dbReference type="NCBI Taxonomy" id="2824561"/>
    <lineage>
        <taxon>Bacteria</taxon>
        <taxon>Pseudomonadati</taxon>
        <taxon>Verrucomicrobiota</taxon>
        <taxon>Verrucomicrobiia</taxon>
        <taxon>Verrucomicrobiales</taxon>
        <taxon>Verrucomicrobiaceae</taxon>
        <taxon>Luteolibacter</taxon>
    </lineage>
</organism>